<reference evidence="1 2" key="1">
    <citation type="submission" date="2019-03" db="EMBL/GenBank/DDBJ databases">
        <title>First draft genome of Liparis tanakae, snailfish: a comprehensive survey of snailfish specific genes.</title>
        <authorList>
            <person name="Kim W."/>
            <person name="Song I."/>
            <person name="Jeong J.-H."/>
            <person name="Kim D."/>
            <person name="Kim S."/>
            <person name="Ryu S."/>
            <person name="Song J.Y."/>
            <person name="Lee S.K."/>
        </authorList>
    </citation>
    <scope>NUCLEOTIDE SEQUENCE [LARGE SCALE GENOMIC DNA]</scope>
    <source>
        <tissue evidence="1">Muscle</tissue>
    </source>
</reference>
<dbReference type="AlphaFoldDB" id="A0A4Z2EUC3"/>
<accession>A0A4Z2EUC3</accession>
<protein>
    <submittedName>
        <fullName evidence="1">Uncharacterized protein</fullName>
    </submittedName>
</protein>
<keyword evidence="2" id="KW-1185">Reference proteome</keyword>
<evidence type="ECO:0000313" key="1">
    <source>
        <dbReference type="EMBL" id="TNN32527.1"/>
    </source>
</evidence>
<proteinExistence type="predicted"/>
<organism evidence="1 2">
    <name type="scientific">Liparis tanakae</name>
    <name type="common">Tanaka's snailfish</name>
    <dbReference type="NCBI Taxonomy" id="230148"/>
    <lineage>
        <taxon>Eukaryota</taxon>
        <taxon>Metazoa</taxon>
        <taxon>Chordata</taxon>
        <taxon>Craniata</taxon>
        <taxon>Vertebrata</taxon>
        <taxon>Euteleostomi</taxon>
        <taxon>Actinopterygii</taxon>
        <taxon>Neopterygii</taxon>
        <taxon>Teleostei</taxon>
        <taxon>Neoteleostei</taxon>
        <taxon>Acanthomorphata</taxon>
        <taxon>Eupercaria</taxon>
        <taxon>Perciformes</taxon>
        <taxon>Cottioidei</taxon>
        <taxon>Cottales</taxon>
        <taxon>Liparidae</taxon>
        <taxon>Liparis</taxon>
    </lineage>
</organism>
<dbReference type="Proteomes" id="UP000314294">
    <property type="component" value="Unassembled WGS sequence"/>
</dbReference>
<name>A0A4Z2EUC3_9TELE</name>
<gene>
    <name evidence="1" type="ORF">EYF80_057313</name>
</gene>
<comment type="caution">
    <text evidence="1">The sequence shown here is derived from an EMBL/GenBank/DDBJ whole genome shotgun (WGS) entry which is preliminary data.</text>
</comment>
<evidence type="ECO:0000313" key="2">
    <source>
        <dbReference type="Proteomes" id="UP000314294"/>
    </source>
</evidence>
<sequence length="137" mass="15670">MDDINITDCSIDAENTNANTNTAWVFQATDSLPIYDDSADDEDNEFYGYHFEQLMVRVWTDTFIPALHMYLNFYNIHASDERIRGAAEMVFHELHDVASVADVLTNMAAQLPDEDQDDDNCVGRLDKLRDSWLDVKG</sequence>
<dbReference type="EMBL" id="SRLO01002640">
    <property type="protein sequence ID" value="TNN32527.1"/>
    <property type="molecule type" value="Genomic_DNA"/>
</dbReference>